<dbReference type="AlphaFoldDB" id="K9ASV1"/>
<dbReference type="Pfam" id="PF09586">
    <property type="entry name" value="YfhO"/>
    <property type="match status" value="1"/>
</dbReference>
<dbReference type="Proteomes" id="UP000009885">
    <property type="component" value="Unassembled WGS sequence"/>
</dbReference>
<dbReference type="PANTHER" id="PTHR38454:SF1">
    <property type="entry name" value="INTEGRAL MEMBRANE PROTEIN"/>
    <property type="match status" value="1"/>
</dbReference>
<comment type="caution">
    <text evidence="2">The sequence shown here is derived from an EMBL/GenBank/DDBJ whole genome shotgun (WGS) entry which is preliminary data.</text>
</comment>
<feature type="transmembrane region" description="Helical" evidence="1">
    <location>
        <begin position="840"/>
        <end position="861"/>
    </location>
</feature>
<feature type="transmembrane region" description="Helical" evidence="1">
    <location>
        <begin position="12"/>
        <end position="33"/>
    </location>
</feature>
<feature type="transmembrane region" description="Helical" evidence="1">
    <location>
        <begin position="355"/>
        <end position="373"/>
    </location>
</feature>
<feature type="transmembrane region" description="Helical" evidence="1">
    <location>
        <begin position="320"/>
        <end position="343"/>
    </location>
</feature>
<dbReference type="STRING" id="1229783.C273_00505"/>
<feature type="transmembrane region" description="Helical" evidence="1">
    <location>
        <begin position="292"/>
        <end position="314"/>
    </location>
</feature>
<dbReference type="EMBL" id="AMSQ01000001">
    <property type="protein sequence ID" value="EKU50458.1"/>
    <property type="molecule type" value="Genomic_DNA"/>
</dbReference>
<organism evidence="2 3">
    <name type="scientific">Staphylococcus massiliensis S46</name>
    <dbReference type="NCBI Taxonomy" id="1229783"/>
    <lineage>
        <taxon>Bacteria</taxon>
        <taxon>Bacillati</taxon>
        <taxon>Bacillota</taxon>
        <taxon>Bacilli</taxon>
        <taxon>Bacillales</taxon>
        <taxon>Staphylococcaceae</taxon>
        <taxon>Staphylococcus</taxon>
    </lineage>
</organism>
<evidence type="ECO:0000313" key="3">
    <source>
        <dbReference type="Proteomes" id="UP000009885"/>
    </source>
</evidence>
<reference evidence="2 3" key="1">
    <citation type="journal article" date="2013" name="Genome Announc.">
        <title>Genome Sequence of Staphylococcus massiliensis Strain S46, Isolated from the Surface of Healthy Human Skin.</title>
        <authorList>
            <person name="Srivastav R."/>
            <person name="Singh A."/>
            <person name="Jangir P.K."/>
            <person name="Kumari C."/>
            <person name="Muduli S."/>
            <person name="Sharma R."/>
        </authorList>
    </citation>
    <scope>NUCLEOTIDE SEQUENCE [LARGE SCALE GENOMIC DNA]</scope>
    <source>
        <strain evidence="2 3">S46</strain>
    </source>
</reference>
<keyword evidence="1" id="KW-0812">Transmembrane</keyword>
<feature type="transmembrane region" description="Helical" evidence="1">
    <location>
        <begin position="379"/>
        <end position="398"/>
    </location>
</feature>
<accession>K9ASV1</accession>
<feature type="transmembrane region" description="Helical" evidence="1">
    <location>
        <begin position="199"/>
        <end position="225"/>
    </location>
</feature>
<evidence type="ECO:0000256" key="1">
    <source>
        <dbReference type="SAM" id="Phobius"/>
    </source>
</evidence>
<proteinExistence type="predicted"/>
<sequence>MKDFDKKDKKTSILSILLLGIGVGLLVYAPVLYRYLHLGLVYSGEGDGFKQMMPFQMQLYEQLSKGKSLYDLSFGLGGDVFQDLTYYYSTSPIMYLNFGLIWLGERLFHLNPHHIGFWPLNQIFVSFLKCVMTYAITHYTMRYFGCRKHTTFIGALLFSASTVLLYFNFTWSFFGDILMYLPLSILGLERLFREKKVGIFILGITLTLFTNFYFSYYEAIALGVYFLYRVIHPYRHDVLNRLQKFVYTVIAVGISVLFSALGFFTGVLAFLNNDRKQNDFTVYPIIDFSQKYHLFTNGFYITVTFIVIIALCSFKLYQYYYYRLFAILTWVLLLASLTQYSDFMFNGFSYPQRRWIYLLAFTSSVLIALWVKHLNEIKIKSYLMACIPVIILVILTACFSRGPMFWLISASLIMIVCGLYVYKRNLLRHQMWIAIITTLFIVQQFMMLIDYDTQNLKPYTASVDRISATKYHSETLQQSIDLITNKQESGLSRLDYMSEYSPNSPMVYGFNGISIYSSIFDGDILKYYDDLMQINVPTDSNSTYRMLGNRANLYALWNVEDRIKTQPDDNIPYGFKKQQTIHDRNKTWEHSHNNNDIPDVRFTSRVYNKSQLKSPLDYEQAMLKGVILDDTKSNTSFKSNPNLLNQAQIKPRDAKWLDHHHLKVTQNDGGLKLTLPKSLARQYQDLYVEMDLERLSPSGKHDVKLNEYTQHRKHLTYPYRRFVSPTTMRVKASENIDLKLPKGKYRASIKGIYGEDYNTLKQVSKRPNKAQVSVKDKAIDVKLAQHQDGYVVLPMPYRDGLQAKVDGENREVKKGNGIMSVVKVNQEDTHLKITYLPKRLLLFTGISLFGALSALLFTWYMRKKKHNA</sequence>
<dbReference type="InterPro" id="IPR018580">
    <property type="entry name" value="Uncharacterised_YfhO"/>
</dbReference>
<keyword evidence="1" id="KW-0472">Membrane</keyword>
<dbReference type="PANTHER" id="PTHR38454">
    <property type="entry name" value="INTEGRAL MEMBRANE PROTEIN-RELATED"/>
    <property type="match status" value="1"/>
</dbReference>
<feature type="transmembrane region" description="Helical" evidence="1">
    <location>
        <begin position="429"/>
        <end position="449"/>
    </location>
</feature>
<keyword evidence="3" id="KW-1185">Reference proteome</keyword>
<evidence type="ECO:0000313" key="2">
    <source>
        <dbReference type="EMBL" id="EKU50458.1"/>
    </source>
</evidence>
<gene>
    <name evidence="2" type="ORF">C273_00505</name>
</gene>
<dbReference type="RefSeq" id="WP_009381707.1">
    <property type="nucleotide sequence ID" value="NZ_AMSQ01000001.1"/>
</dbReference>
<dbReference type="OrthoDB" id="9815466at2"/>
<feature type="transmembrane region" description="Helical" evidence="1">
    <location>
        <begin position="405"/>
        <end position="423"/>
    </location>
</feature>
<feature type="transmembrane region" description="Helical" evidence="1">
    <location>
        <begin position="115"/>
        <end position="137"/>
    </location>
</feature>
<protein>
    <recommendedName>
        <fullName evidence="4">Integral membrane protein</fullName>
    </recommendedName>
</protein>
<dbReference type="eggNOG" id="COG4485">
    <property type="taxonomic scope" value="Bacteria"/>
</dbReference>
<name>K9ASV1_9STAP</name>
<feature type="transmembrane region" description="Helical" evidence="1">
    <location>
        <begin position="149"/>
        <end position="167"/>
    </location>
</feature>
<evidence type="ECO:0008006" key="4">
    <source>
        <dbReference type="Google" id="ProtNLM"/>
    </source>
</evidence>
<dbReference type="PATRIC" id="fig|1229783.3.peg.105"/>
<feature type="transmembrane region" description="Helical" evidence="1">
    <location>
        <begin position="245"/>
        <end position="271"/>
    </location>
</feature>
<keyword evidence="1" id="KW-1133">Transmembrane helix</keyword>